<feature type="compositionally biased region" description="Gly residues" evidence="1">
    <location>
        <begin position="103"/>
        <end position="116"/>
    </location>
</feature>
<sequence length="262" mass="26606">MTKPEPGVPDPETPDPDAAGAPSPEPDAAGTPDPGANPRHEPEPRGPGEPGPRESSHHQPLEHEPEDASAADAQAADDDAVWLDLVARLEEVRPPGDEATRGGPAGGRGSTGGSDSAGGPDTARGASPAWTFRDFDPLGLAGTAPIELSAEERLSPASGTPAAAGGAELPDTTSGPRDYESDDDGAFVPEEPPSLANADPTTVLAWLGAVGGPIALLLSAMFWRSAPLLAILGMVAAFAVSVVFLIMKLPSEKDDNDDGARV</sequence>
<feature type="compositionally biased region" description="Acidic residues" evidence="1">
    <location>
        <begin position="64"/>
        <end position="81"/>
    </location>
</feature>
<accession>A0A495EAG4</accession>
<dbReference type="AlphaFoldDB" id="A0A495EAG4"/>
<organism evidence="3 4">
    <name type="scientific">Arthrobacter oryzae</name>
    <dbReference type="NCBI Taxonomy" id="409290"/>
    <lineage>
        <taxon>Bacteria</taxon>
        <taxon>Bacillati</taxon>
        <taxon>Actinomycetota</taxon>
        <taxon>Actinomycetes</taxon>
        <taxon>Micrococcales</taxon>
        <taxon>Micrococcaceae</taxon>
        <taxon>Arthrobacter</taxon>
    </lineage>
</organism>
<dbReference type="EMBL" id="RBIR01000008">
    <property type="protein sequence ID" value="RKR13920.1"/>
    <property type="molecule type" value="Genomic_DNA"/>
</dbReference>
<evidence type="ECO:0000256" key="2">
    <source>
        <dbReference type="SAM" id="Phobius"/>
    </source>
</evidence>
<feature type="transmembrane region" description="Helical" evidence="2">
    <location>
        <begin position="228"/>
        <end position="247"/>
    </location>
</feature>
<reference evidence="3 4" key="1">
    <citation type="submission" date="2018-10" db="EMBL/GenBank/DDBJ databases">
        <title>Genomic Encyclopedia of Type Strains, Phase IV (KMG-IV): sequencing the most valuable type-strain genomes for metagenomic binning, comparative biology and taxonomic classification.</title>
        <authorList>
            <person name="Goeker M."/>
        </authorList>
    </citation>
    <scope>NUCLEOTIDE SEQUENCE [LARGE SCALE GENOMIC DNA]</scope>
    <source>
        <strain evidence="3 4">DSM 25586</strain>
    </source>
</reference>
<keyword evidence="2" id="KW-0472">Membrane</keyword>
<dbReference type="Proteomes" id="UP000276055">
    <property type="component" value="Unassembled WGS sequence"/>
</dbReference>
<evidence type="ECO:0000256" key="1">
    <source>
        <dbReference type="SAM" id="MobiDB-lite"/>
    </source>
</evidence>
<feature type="transmembrane region" description="Helical" evidence="2">
    <location>
        <begin position="203"/>
        <end position="223"/>
    </location>
</feature>
<protein>
    <recommendedName>
        <fullName evidence="5">DUF308 domain-containing protein</fullName>
    </recommendedName>
</protein>
<feature type="compositionally biased region" description="Basic and acidic residues" evidence="1">
    <location>
        <begin position="87"/>
        <end position="100"/>
    </location>
</feature>
<proteinExistence type="predicted"/>
<gene>
    <name evidence="3" type="ORF">C8D78_3262</name>
</gene>
<feature type="compositionally biased region" description="Low complexity" evidence="1">
    <location>
        <begin position="155"/>
        <end position="167"/>
    </location>
</feature>
<name>A0A495EAG4_9MICC</name>
<dbReference type="RefSeq" id="WP_341867124.1">
    <property type="nucleotide sequence ID" value="NZ_RBIR01000008.1"/>
</dbReference>
<feature type="compositionally biased region" description="Pro residues" evidence="1">
    <location>
        <begin position="1"/>
        <end position="11"/>
    </location>
</feature>
<keyword evidence="2" id="KW-0812">Transmembrane</keyword>
<feature type="compositionally biased region" description="Basic and acidic residues" evidence="1">
    <location>
        <begin position="38"/>
        <end position="63"/>
    </location>
</feature>
<evidence type="ECO:0000313" key="3">
    <source>
        <dbReference type="EMBL" id="RKR13920.1"/>
    </source>
</evidence>
<evidence type="ECO:0008006" key="5">
    <source>
        <dbReference type="Google" id="ProtNLM"/>
    </source>
</evidence>
<evidence type="ECO:0000313" key="4">
    <source>
        <dbReference type="Proteomes" id="UP000276055"/>
    </source>
</evidence>
<comment type="caution">
    <text evidence="3">The sequence shown here is derived from an EMBL/GenBank/DDBJ whole genome shotgun (WGS) entry which is preliminary data.</text>
</comment>
<feature type="region of interest" description="Disordered" evidence="1">
    <location>
        <begin position="1"/>
        <end position="130"/>
    </location>
</feature>
<keyword evidence="2" id="KW-1133">Transmembrane helix</keyword>
<feature type="region of interest" description="Disordered" evidence="1">
    <location>
        <begin position="153"/>
        <end position="195"/>
    </location>
</feature>